<accession>A0ABP8IV55</accession>
<sequence length="113" mass="12392">MVGLLSALPLAFGYYVNETGPPPTYKLLADRCSRYCEKHGCPHATPANSPAFFRLRPLYVGTIKALAAGGLGLYAAANIAFYVVLIPLLLIWLTYGALRNSVLIRRIKSELHE</sequence>
<evidence type="ECO:0000313" key="2">
    <source>
        <dbReference type="EMBL" id="GAA4375069.1"/>
    </source>
</evidence>
<name>A0ABP8IV55_9BACT</name>
<comment type="caution">
    <text evidence="2">The sequence shown here is derived from an EMBL/GenBank/DDBJ whole genome shotgun (WGS) entry which is preliminary data.</text>
</comment>
<dbReference type="Proteomes" id="UP001500454">
    <property type="component" value="Unassembled WGS sequence"/>
</dbReference>
<gene>
    <name evidence="2" type="ORF">GCM10023186_07320</name>
</gene>
<keyword evidence="1" id="KW-1133">Transmembrane helix</keyword>
<protein>
    <submittedName>
        <fullName evidence="2">Uncharacterized protein</fullName>
    </submittedName>
</protein>
<organism evidence="2 3">
    <name type="scientific">Hymenobacter koreensis</name>
    <dbReference type="NCBI Taxonomy" id="1084523"/>
    <lineage>
        <taxon>Bacteria</taxon>
        <taxon>Pseudomonadati</taxon>
        <taxon>Bacteroidota</taxon>
        <taxon>Cytophagia</taxon>
        <taxon>Cytophagales</taxon>
        <taxon>Hymenobacteraceae</taxon>
        <taxon>Hymenobacter</taxon>
    </lineage>
</organism>
<evidence type="ECO:0000256" key="1">
    <source>
        <dbReference type="SAM" id="Phobius"/>
    </source>
</evidence>
<dbReference type="EMBL" id="BAABHA010000002">
    <property type="protein sequence ID" value="GAA4375069.1"/>
    <property type="molecule type" value="Genomic_DNA"/>
</dbReference>
<keyword evidence="1" id="KW-0812">Transmembrane</keyword>
<proteinExistence type="predicted"/>
<keyword evidence="3" id="KW-1185">Reference proteome</keyword>
<evidence type="ECO:0000313" key="3">
    <source>
        <dbReference type="Proteomes" id="UP001500454"/>
    </source>
</evidence>
<keyword evidence="1" id="KW-0472">Membrane</keyword>
<reference evidence="3" key="1">
    <citation type="journal article" date="2019" name="Int. J. Syst. Evol. Microbiol.">
        <title>The Global Catalogue of Microorganisms (GCM) 10K type strain sequencing project: providing services to taxonomists for standard genome sequencing and annotation.</title>
        <authorList>
            <consortium name="The Broad Institute Genomics Platform"/>
            <consortium name="The Broad Institute Genome Sequencing Center for Infectious Disease"/>
            <person name="Wu L."/>
            <person name="Ma J."/>
        </authorList>
    </citation>
    <scope>NUCLEOTIDE SEQUENCE [LARGE SCALE GENOMIC DNA]</scope>
    <source>
        <strain evidence="3">JCM 17924</strain>
    </source>
</reference>
<feature type="transmembrane region" description="Helical" evidence="1">
    <location>
        <begin position="79"/>
        <end position="98"/>
    </location>
</feature>